<protein>
    <submittedName>
        <fullName evidence="2">Uncharacterized protein</fullName>
    </submittedName>
</protein>
<feature type="region of interest" description="Disordered" evidence="1">
    <location>
        <begin position="1"/>
        <end position="32"/>
    </location>
</feature>
<dbReference type="RefSeq" id="WP_045286739.1">
    <property type="nucleotide sequence ID" value="NZ_JABUMZ010000075.1"/>
</dbReference>
<reference evidence="2 3" key="1">
    <citation type="submission" date="2015-03" db="EMBL/GenBank/DDBJ databases">
        <authorList>
            <person name="McCorrison J."/>
            <person name="Sanka R."/>
            <person name="Adams M."/>
            <person name="Brinkac L."/>
            <person name="Nierman W."/>
            <person name="Sutton G."/>
            <person name="Nelson K."/>
            <person name="Kiedrowski L."/>
            <person name="Guerrero D."/>
            <person name="Bonomo R."/>
        </authorList>
    </citation>
    <scope>NUCLEOTIDE SEQUENCE [LARGE SCALE GENOMIC DNA]</scope>
    <source>
        <strain evidence="2 3">35699</strain>
    </source>
</reference>
<dbReference type="Proteomes" id="UP000033352">
    <property type="component" value="Unassembled WGS sequence"/>
</dbReference>
<dbReference type="OrthoDB" id="6614862at2"/>
<comment type="caution">
    <text evidence="2">The sequence shown here is derived from an EMBL/GenBank/DDBJ whole genome shotgun (WGS) entry which is preliminary data.</text>
</comment>
<dbReference type="EMBL" id="JZYX01000066">
    <property type="protein sequence ID" value="KJN18466.1"/>
    <property type="molecule type" value="Genomic_DNA"/>
</dbReference>
<name>A0A0F1A8N2_9ENTR</name>
<evidence type="ECO:0000313" key="2">
    <source>
        <dbReference type="EMBL" id="KJN18466.1"/>
    </source>
</evidence>
<dbReference type="PATRIC" id="fig|1619248.3.peg.4403"/>
<gene>
    <name evidence="2" type="ORF">SS37_22800</name>
</gene>
<accession>A0A0F1A8N2</accession>
<sequence length="62" mass="7144">MKHTAETKQGQNISSRKPCCHAEQSATRRHHLSEEDGAFIRAMNEFVEKHGTITDDDFFRVL</sequence>
<proteinExistence type="predicted"/>
<evidence type="ECO:0000313" key="3">
    <source>
        <dbReference type="Proteomes" id="UP000033352"/>
    </source>
</evidence>
<dbReference type="AlphaFoldDB" id="A0A0F1A8N2"/>
<organism evidence="2 3">
    <name type="scientific">Enterobacter sichuanensis</name>
    <dbReference type="NCBI Taxonomy" id="2071710"/>
    <lineage>
        <taxon>Bacteria</taxon>
        <taxon>Pseudomonadati</taxon>
        <taxon>Pseudomonadota</taxon>
        <taxon>Gammaproteobacteria</taxon>
        <taxon>Enterobacterales</taxon>
        <taxon>Enterobacteriaceae</taxon>
        <taxon>Enterobacter</taxon>
        <taxon>Enterobacter cloacae complex</taxon>
    </lineage>
</organism>
<evidence type="ECO:0000256" key="1">
    <source>
        <dbReference type="SAM" id="MobiDB-lite"/>
    </source>
</evidence>